<comment type="caution">
    <text evidence="1">The sequence shown here is derived from an EMBL/GenBank/DDBJ whole genome shotgun (WGS) entry which is preliminary data.</text>
</comment>
<reference evidence="1 2" key="2">
    <citation type="submission" date="2008-10" db="EMBL/GenBank/DDBJ databases">
        <authorList>
            <person name="Fulton L."/>
            <person name="Clifton S."/>
            <person name="Fulton B."/>
            <person name="Xu J."/>
            <person name="Minx P."/>
            <person name="Pepin K.H."/>
            <person name="Johnson M."/>
            <person name="Bhonagiri V."/>
            <person name="Nash W.E."/>
            <person name="Mardis E.R."/>
            <person name="Wilson R.K."/>
        </authorList>
    </citation>
    <scope>NUCLEOTIDE SEQUENCE [LARGE SCALE GENOMIC DNA]</scope>
    <source>
        <strain evidence="1 2">DSM 30120</strain>
    </source>
</reference>
<dbReference type="EMBL" id="ABXW01000042">
    <property type="protein sequence ID" value="EEB46362.1"/>
    <property type="molecule type" value="Genomic_DNA"/>
</dbReference>
<accession>B6XDQ1</accession>
<evidence type="ECO:0000313" key="2">
    <source>
        <dbReference type="Proteomes" id="UP000003729"/>
    </source>
</evidence>
<organism evidence="1 2">
    <name type="scientific">Providencia alcalifaciens DSM 30120</name>
    <dbReference type="NCBI Taxonomy" id="520999"/>
    <lineage>
        <taxon>Bacteria</taxon>
        <taxon>Pseudomonadati</taxon>
        <taxon>Pseudomonadota</taxon>
        <taxon>Gammaproteobacteria</taxon>
        <taxon>Enterobacterales</taxon>
        <taxon>Morganellaceae</taxon>
        <taxon>Providencia</taxon>
    </lineage>
</organism>
<gene>
    <name evidence="1" type="ORF">PROVALCAL_01475</name>
</gene>
<name>B6XDQ1_9GAMM</name>
<reference evidence="1 2" key="1">
    <citation type="submission" date="2008-10" db="EMBL/GenBank/DDBJ databases">
        <title>Draft genome sequence of Providencia alcalifaciens (DSM 30120).</title>
        <authorList>
            <person name="Sudarsanam P."/>
            <person name="Ley R."/>
            <person name="Guruge J."/>
            <person name="Turnbaugh P.J."/>
            <person name="Mahowald M."/>
            <person name="Liep D."/>
            <person name="Gordon J."/>
        </authorList>
    </citation>
    <scope>NUCLEOTIDE SEQUENCE [LARGE SCALE GENOMIC DNA]</scope>
    <source>
        <strain evidence="1 2">DSM 30120</strain>
    </source>
</reference>
<sequence>MTPIKMPITRPVAIHPTKPIKYAFIILHKSADKLTKITLYRQSHKG</sequence>
<dbReference type="Proteomes" id="UP000003729">
    <property type="component" value="Unassembled WGS sequence"/>
</dbReference>
<dbReference type="AlphaFoldDB" id="B6XDQ1"/>
<protein>
    <submittedName>
        <fullName evidence="1">Uncharacterized protein</fullName>
    </submittedName>
</protein>
<evidence type="ECO:0000313" key="1">
    <source>
        <dbReference type="EMBL" id="EEB46362.1"/>
    </source>
</evidence>
<proteinExistence type="predicted"/>